<evidence type="ECO:0000256" key="4">
    <source>
        <dbReference type="ARBA" id="ARBA00023136"/>
    </source>
</evidence>
<evidence type="ECO:0000256" key="5">
    <source>
        <dbReference type="SAM" id="MobiDB-lite"/>
    </source>
</evidence>
<organism evidence="8 9">
    <name type="scientific">Kitasatospora saccharophila</name>
    <dbReference type="NCBI Taxonomy" id="407973"/>
    <lineage>
        <taxon>Bacteria</taxon>
        <taxon>Bacillati</taxon>
        <taxon>Actinomycetota</taxon>
        <taxon>Actinomycetes</taxon>
        <taxon>Kitasatosporales</taxon>
        <taxon>Streptomycetaceae</taxon>
        <taxon>Kitasatospora</taxon>
    </lineage>
</organism>
<comment type="subcellular location">
    <subcellularLocation>
        <location evidence="1">Endomembrane system</location>
        <topology evidence="1">Multi-pass membrane protein</topology>
    </subcellularLocation>
</comment>
<keyword evidence="9" id="KW-1185">Reference proteome</keyword>
<feature type="transmembrane region" description="Helical" evidence="6">
    <location>
        <begin position="170"/>
        <end position="198"/>
    </location>
</feature>
<comment type="caution">
    <text evidence="8">The sequence shown here is derived from an EMBL/GenBank/DDBJ whole genome shotgun (WGS) entry which is preliminary data.</text>
</comment>
<feature type="compositionally biased region" description="Low complexity" evidence="5">
    <location>
        <begin position="328"/>
        <end position="353"/>
    </location>
</feature>
<dbReference type="Pfam" id="PF05090">
    <property type="entry name" value="HTTM"/>
    <property type="match status" value="1"/>
</dbReference>
<evidence type="ECO:0000259" key="7">
    <source>
        <dbReference type="SMART" id="SM00752"/>
    </source>
</evidence>
<protein>
    <recommendedName>
        <fullName evidence="7">HTTM-like domain-containing protein</fullName>
    </recommendedName>
</protein>
<proteinExistence type="predicted"/>
<dbReference type="RefSeq" id="WP_344558718.1">
    <property type="nucleotide sequence ID" value="NZ_BAAANS010000088.1"/>
</dbReference>
<reference evidence="8 9" key="1">
    <citation type="journal article" date="2019" name="Int. J. Syst. Evol. Microbiol.">
        <title>The Global Catalogue of Microorganisms (GCM) 10K type strain sequencing project: providing services to taxonomists for standard genome sequencing and annotation.</title>
        <authorList>
            <consortium name="The Broad Institute Genomics Platform"/>
            <consortium name="The Broad Institute Genome Sequencing Center for Infectious Disease"/>
            <person name="Wu L."/>
            <person name="Ma J."/>
        </authorList>
    </citation>
    <scope>NUCLEOTIDE SEQUENCE [LARGE SCALE GENOMIC DNA]</scope>
    <source>
        <strain evidence="8 9">JCM 14559</strain>
    </source>
</reference>
<dbReference type="PANTHER" id="PTHR39535:SF2">
    <property type="entry name" value="HTTM DOMAIN-CONTAINING PROTEIN"/>
    <property type="match status" value="1"/>
</dbReference>
<evidence type="ECO:0000256" key="3">
    <source>
        <dbReference type="ARBA" id="ARBA00022989"/>
    </source>
</evidence>
<accession>A0ABN2Y711</accession>
<dbReference type="PANTHER" id="PTHR39535">
    <property type="entry name" value="SPORULATION-DELAYING PROTEIN SDPB"/>
    <property type="match status" value="1"/>
</dbReference>
<feature type="transmembrane region" description="Helical" evidence="6">
    <location>
        <begin position="266"/>
        <end position="291"/>
    </location>
</feature>
<dbReference type="InterPro" id="IPR052964">
    <property type="entry name" value="Sporulation_signal_mat"/>
</dbReference>
<feature type="transmembrane region" description="Helical" evidence="6">
    <location>
        <begin position="130"/>
        <end position="149"/>
    </location>
</feature>
<evidence type="ECO:0000313" key="9">
    <source>
        <dbReference type="Proteomes" id="UP001500897"/>
    </source>
</evidence>
<name>A0ABN2Y711_9ACTN</name>
<evidence type="ECO:0000256" key="6">
    <source>
        <dbReference type="SAM" id="Phobius"/>
    </source>
</evidence>
<dbReference type="InterPro" id="IPR011020">
    <property type="entry name" value="HTTM-like"/>
</dbReference>
<evidence type="ECO:0000256" key="2">
    <source>
        <dbReference type="ARBA" id="ARBA00022692"/>
    </source>
</evidence>
<dbReference type="InterPro" id="IPR053934">
    <property type="entry name" value="HTTM_dom"/>
</dbReference>
<gene>
    <name evidence="8" type="ORF">GCM10009759_73440</name>
</gene>
<keyword evidence="4 6" id="KW-0472">Membrane</keyword>
<feature type="region of interest" description="Disordered" evidence="5">
    <location>
        <begin position="318"/>
        <end position="366"/>
    </location>
</feature>
<dbReference type="EMBL" id="BAAANS010000088">
    <property type="protein sequence ID" value="GAA2122784.1"/>
    <property type="molecule type" value="Genomic_DNA"/>
</dbReference>
<dbReference type="Proteomes" id="UP001500897">
    <property type="component" value="Unassembled WGS sequence"/>
</dbReference>
<sequence>MTGPAAVRAALPRLLTTLAPHQAAVVRIGVAGTWGAYLLREWPNRRVLYGDRSPWSAALNERLLADTHAFTALSWSDGRWWFEAVYLLALLSALALALGWRTRASSVLFALTVLSLQNRNVFLGDGGDNLVHLMAIYLVFTRCGRVWSLDARRRARRPGKDPSEWGEPRALADALAAMLHNCAMLVIAVQVVLVYATAGWYKVQGSRWQDGTAVFYPLKLGYFTPWPELSGLLGGSLLVTFALTYGTVVMQVGFPFSLAARRLKNVLLAVMVVEHLAIALLLGLPFFSLAMVSADAVFLPTAFLLAVRGRAAGWWAARRPERPGEPGGPVEASAGGSAEAGAAEAGAVQAGPGRASAGEPVGGPGD</sequence>
<feature type="domain" description="HTTM-like" evidence="7">
    <location>
        <begin position="15"/>
        <end position="303"/>
    </location>
</feature>
<dbReference type="SMART" id="SM00752">
    <property type="entry name" value="HTTM"/>
    <property type="match status" value="1"/>
</dbReference>
<keyword evidence="2 6" id="KW-0812">Transmembrane</keyword>
<evidence type="ECO:0000256" key="1">
    <source>
        <dbReference type="ARBA" id="ARBA00004127"/>
    </source>
</evidence>
<feature type="transmembrane region" description="Helical" evidence="6">
    <location>
        <begin position="232"/>
        <end position="254"/>
    </location>
</feature>
<evidence type="ECO:0000313" key="8">
    <source>
        <dbReference type="EMBL" id="GAA2122784.1"/>
    </source>
</evidence>
<feature type="transmembrane region" description="Helical" evidence="6">
    <location>
        <begin position="80"/>
        <end position="100"/>
    </location>
</feature>
<keyword evidence="3 6" id="KW-1133">Transmembrane helix</keyword>